<reference evidence="2 3" key="1">
    <citation type="submission" date="2017-06" db="EMBL/GenBank/DDBJ databases">
        <title>Complete genome sequence of Paenibacillus odorifer CBA7130.</title>
        <authorList>
            <person name="Nam Y.-D."/>
            <person name="Kang J."/>
            <person name="Chung W.-H."/>
        </authorList>
    </citation>
    <scope>NUCLEOTIDE SEQUENCE [LARGE SCALE GENOMIC DNA]</scope>
    <source>
        <strain evidence="2 3">CBA7130</strain>
    </source>
</reference>
<evidence type="ECO:0000256" key="1">
    <source>
        <dbReference type="SAM" id="MobiDB-lite"/>
    </source>
</evidence>
<dbReference type="RefSeq" id="WP_111502214.1">
    <property type="nucleotide sequence ID" value="NZ_CP021965.1"/>
</dbReference>
<proteinExistence type="predicted"/>
<accession>A0AAD0P1S2</accession>
<name>A0AAD0P1S2_9BACL</name>
<dbReference type="Proteomes" id="UP000249163">
    <property type="component" value="Chromosome"/>
</dbReference>
<organism evidence="2 3">
    <name type="scientific">Paenibacillus odorifer</name>
    <dbReference type="NCBI Taxonomy" id="189426"/>
    <lineage>
        <taxon>Bacteria</taxon>
        <taxon>Bacillati</taxon>
        <taxon>Bacillota</taxon>
        <taxon>Bacilli</taxon>
        <taxon>Bacillales</taxon>
        <taxon>Paenibacillaceae</taxon>
        <taxon>Paenibacillus</taxon>
    </lineage>
</organism>
<evidence type="ECO:0000313" key="2">
    <source>
        <dbReference type="EMBL" id="AWV31320.1"/>
    </source>
</evidence>
<protein>
    <submittedName>
        <fullName evidence="2">Uncharacterized protein</fullName>
    </submittedName>
</protein>
<feature type="compositionally biased region" description="Basic residues" evidence="1">
    <location>
        <begin position="107"/>
        <end position="118"/>
    </location>
</feature>
<dbReference type="EMBL" id="CP021965">
    <property type="protein sequence ID" value="AWV31320.1"/>
    <property type="molecule type" value="Genomic_DNA"/>
</dbReference>
<sequence>MDTEVLFELGEIVVTPKVLQMIRHAVSIFLLNCHAYGKRGDISGADWKLNDWAISHWERLVSSHSEIWQKRCVYCNRKGSEYHNGATVGGIPRIANNHELENESIQKNKKNCKTSKPL</sequence>
<gene>
    <name evidence="2" type="ORF">CD191_01060</name>
</gene>
<dbReference type="AlphaFoldDB" id="A0AAD0P1S2"/>
<evidence type="ECO:0000313" key="3">
    <source>
        <dbReference type="Proteomes" id="UP000249163"/>
    </source>
</evidence>
<feature type="region of interest" description="Disordered" evidence="1">
    <location>
        <begin position="99"/>
        <end position="118"/>
    </location>
</feature>